<gene>
    <name evidence="5" type="ORF">SAMN05444682_106296</name>
</gene>
<dbReference type="SUPFAM" id="SSF51182">
    <property type="entry name" value="RmlC-like cupins"/>
    <property type="match status" value="1"/>
</dbReference>
<sequence>METTFRRTVVQKSNIPESNIFFVRELREKHFDATWHAHQEFQLFLVVEGTGTRFVGNTVKPFDKGDLTFLAPNIPHLWRTEESYFEHPSDKFCHGLVVYFDEGSWSPLMGKDEFLQIKMLFEKARYGMEIHGECATTVSTLMLELLHSHGTESIIHFFKILDLLSVCKDYHLLHDDVVDSPLKEIESNRINTVYNYAARHFKNKIALDEVAALLNMTPTSFSRYFTMKTSKSFSYFLTELRVRNACKLLSTEEAKNIDQICYESGFNTLSNFNRQFKTFIGMTPKEYRQKFLTL</sequence>
<dbReference type="STRING" id="1477437.SAMN05444682_106296"/>
<dbReference type="GO" id="GO:0003700">
    <property type="term" value="F:DNA-binding transcription factor activity"/>
    <property type="evidence" value="ECO:0007669"/>
    <property type="project" value="InterPro"/>
</dbReference>
<keyword evidence="3" id="KW-0804">Transcription</keyword>
<keyword evidence="2 5" id="KW-0238">DNA-binding</keyword>
<dbReference type="InterPro" id="IPR020449">
    <property type="entry name" value="Tscrpt_reg_AraC-type_HTH"/>
</dbReference>
<dbReference type="PANTHER" id="PTHR43280">
    <property type="entry name" value="ARAC-FAMILY TRANSCRIPTIONAL REGULATOR"/>
    <property type="match status" value="1"/>
</dbReference>
<dbReference type="GO" id="GO:0043565">
    <property type="term" value="F:sequence-specific DNA binding"/>
    <property type="evidence" value="ECO:0007669"/>
    <property type="project" value="InterPro"/>
</dbReference>
<dbReference type="PROSITE" id="PS00041">
    <property type="entry name" value="HTH_ARAC_FAMILY_1"/>
    <property type="match status" value="1"/>
</dbReference>
<dbReference type="Pfam" id="PF02311">
    <property type="entry name" value="AraC_binding"/>
    <property type="match status" value="1"/>
</dbReference>
<dbReference type="Pfam" id="PF12833">
    <property type="entry name" value="HTH_18"/>
    <property type="match status" value="1"/>
</dbReference>
<dbReference type="Proteomes" id="UP000198670">
    <property type="component" value="Unassembled WGS sequence"/>
</dbReference>
<feature type="domain" description="HTH araC/xylS-type" evidence="4">
    <location>
        <begin position="191"/>
        <end position="290"/>
    </location>
</feature>
<dbReference type="InterPro" id="IPR003313">
    <property type="entry name" value="AraC-bd"/>
</dbReference>
<accession>A0A1I3MA39</accession>
<protein>
    <submittedName>
        <fullName evidence="5">AraC-type DNA-binding protein</fullName>
    </submittedName>
</protein>
<dbReference type="SUPFAM" id="SSF46689">
    <property type="entry name" value="Homeodomain-like"/>
    <property type="match status" value="2"/>
</dbReference>
<dbReference type="PANTHER" id="PTHR43280:SF27">
    <property type="entry name" value="TRANSCRIPTIONAL REGULATOR MTLR"/>
    <property type="match status" value="1"/>
</dbReference>
<evidence type="ECO:0000313" key="6">
    <source>
        <dbReference type="Proteomes" id="UP000198670"/>
    </source>
</evidence>
<dbReference type="OrthoDB" id="9787988at2"/>
<dbReference type="InterPro" id="IPR009057">
    <property type="entry name" value="Homeodomain-like_sf"/>
</dbReference>
<proteinExistence type="predicted"/>
<dbReference type="InterPro" id="IPR018060">
    <property type="entry name" value="HTH_AraC"/>
</dbReference>
<evidence type="ECO:0000256" key="1">
    <source>
        <dbReference type="ARBA" id="ARBA00023015"/>
    </source>
</evidence>
<evidence type="ECO:0000256" key="3">
    <source>
        <dbReference type="ARBA" id="ARBA00023163"/>
    </source>
</evidence>
<keyword evidence="6" id="KW-1185">Reference proteome</keyword>
<dbReference type="SMART" id="SM00342">
    <property type="entry name" value="HTH_ARAC"/>
    <property type="match status" value="1"/>
</dbReference>
<dbReference type="InterPro" id="IPR011051">
    <property type="entry name" value="RmlC_Cupin_sf"/>
</dbReference>
<organism evidence="5 6">
    <name type="scientific">Parapedobacter indicus</name>
    <dbReference type="NCBI Taxonomy" id="1477437"/>
    <lineage>
        <taxon>Bacteria</taxon>
        <taxon>Pseudomonadati</taxon>
        <taxon>Bacteroidota</taxon>
        <taxon>Sphingobacteriia</taxon>
        <taxon>Sphingobacteriales</taxon>
        <taxon>Sphingobacteriaceae</taxon>
        <taxon>Parapedobacter</taxon>
    </lineage>
</organism>
<name>A0A1I3MA39_9SPHI</name>
<evidence type="ECO:0000313" key="5">
    <source>
        <dbReference type="EMBL" id="SFI93843.1"/>
    </source>
</evidence>
<dbReference type="PRINTS" id="PR00032">
    <property type="entry name" value="HTHARAC"/>
</dbReference>
<dbReference type="Gene3D" id="1.10.10.60">
    <property type="entry name" value="Homeodomain-like"/>
    <property type="match status" value="2"/>
</dbReference>
<evidence type="ECO:0000259" key="4">
    <source>
        <dbReference type="PROSITE" id="PS01124"/>
    </source>
</evidence>
<dbReference type="EMBL" id="FOQO01000006">
    <property type="protein sequence ID" value="SFI93843.1"/>
    <property type="molecule type" value="Genomic_DNA"/>
</dbReference>
<reference evidence="5 6" key="1">
    <citation type="submission" date="2016-10" db="EMBL/GenBank/DDBJ databases">
        <authorList>
            <person name="de Groot N.N."/>
        </authorList>
    </citation>
    <scope>NUCLEOTIDE SEQUENCE [LARGE SCALE GENOMIC DNA]</scope>
    <source>
        <strain evidence="5 6">RK1</strain>
    </source>
</reference>
<dbReference type="InterPro" id="IPR018062">
    <property type="entry name" value="HTH_AraC-typ_CS"/>
</dbReference>
<dbReference type="PROSITE" id="PS01124">
    <property type="entry name" value="HTH_ARAC_FAMILY_2"/>
    <property type="match status" value="1"/>
</dbReference>
<keyword evidence="1" id="KW-0805">Transcription regulation</keyword>
<dbReference type="Gene3D" id="2.60.120.10">
    <property type="entry name" value="Jelly Rolls"/>
    <property type="match status" value="1"/>
</dbReference>
<dbReference type="RefSeq" id="WP_090627830.1">
    <property type="nucleotide sequence ID" value="NZ_FOQO01000006.1"/>
</dbReference>
<dbReference type="AlphaFoldDB" id="A0A1I3MA39"/>
<evidence type="ECO:0000256" key="2">
    <source>
        <dbReference type="ARBA" id="ARBA00023125"/>
    </source>
</evidence>
<dbReference type="InterPro" id="IPR014710">
    <property type="entry name" value="RmlC-like_jellyroll"/>
</dbReference>